<dbReference type="InterPro" id="IPR007272">
    <property type="entry name" value="Sulf_transp_TsuA/YedE"/>
</dbReference>
<feature type="transmembrane region" description="Helical" evidence="1">
    <location>
        <begin position="124"/>
        <end position="146"/>
    </location>
</feature>
<dbReference type="AlphaFoldDB" id="A0A1M6DHD3"/>
<feature type="transmembrane region" description="Helical" evidence="1">
    <location>
        <begin position="203"/>
        <end position="221"/>
    </location>
</feature>
<evidence type="ECO:0000256" key="1">
    <source>
        <dbReference type="SAM" id="Phobius"/>
    </source>
</evidence>
<organism evidence="2 3">
    <name type="scientific">Clostridium amylolyticum</name>
    <dbReference type="NCBI Taxonomy" id="1121298"/>
    <lineage>
        <taxon>Bacteria</taxon>
        <taxon>Bacillati</taxon>
        <taxon>Bacillota</taxon>
        <taxon>Clostridia</taxon>
        <taxon>Eubacteriales</taxon>
        <taxon>Clostridiaceae</taxon>
        <taxon>Clostridium</taxon>
    </lineage>
</organism>
<evidence type="ECO:0000313" key="3">
    <source>
        <dbReference type="Proteomes" id="UP000184080"/>
    </source>
</evidence>
<evidence type="ECO:0000313" key="2">
    <source>
        <dbReference type="EMBL" id="SHI72513.1"/>
    </source>
</evidence>
<accession>A0A1M6DHD3</accession>
<dbReference type="STRING" id="1121298.SAMN05444401_1469"/>
<feature type="transmembrane region" description="Helical" evidence="1">
    <location>
        <begin position="23"/>
        <end position="40"/>
    </location>
</feature>
<feature type="transmembrane region" description="Helical" evidence="1">
    <location>
        <begin position="84"/>
        <end position="104"/>
    </location>
</feature>
<dbReference type="RefSeq" id="WP_073005025.1">
    <property type="nucleotide sequence ID" value="NZ_FQZO01000001.1"/>
</dbReference>
<keyword evidence="3" id="KW-1185">Reference proteome</keyword>
<keyword evidence="1" id="KW-1133">Transmembrane helix</keyword>
<dbReference type="Pfam" id="PF04143">
    <property type="entry name" value="Sulf_transp"/>
    <property type="match status" value="1"/>
</dbReference>
<feature type="transmembrane region" description="Helical" evidence="1">
    <location>
        <begin position="46"/>
        <end position="64"/>
    </location>
</feature>
<keyword evidence="1" id="KW-0812">Transmembrane</keyword>
<gene>
    <name evidence="2" type="ORF">SAMN05444401_1469</name>
</gene>
<sequence>MESNDMDLLIKQRHGQAEKEKSQVHYGVILIIISLMLTLVLWKKHYNYAVCLGVGVIIGIILRYSRFCFSAAFRNPFITGNTRLLRGMILAMMVSTVGFAIIQSRYVHIKGFNYDKIPGAVSSVGVHVMIGAFIFGIGMVLAGGCASGVLMRIGEGHALHWVVLVGFIIGTLLGAKDYSFWYEHFIKNAKTIYFVEYLDLKTVVVIQLIVLAILYKIALWYENKSLKKL</sequence>
<name>A0A1M6DHD3_9CLOT</name>
<reference evidence="2 3" key="1">
    <citation type="submission" date="2016-11" db="EMBL/GenBank/DDBJ databases">
        <authorList>
            <person name="Jaros S."/>
            <person name="Januszkiewicz K."/>
            <person name="Wedrychowicz H."/>
        </authorList>
    </citation>
    <scope>NUCLEOTIDE SEQUENCE [LARGE SCALE GENOMIC DNA]</scope>
    <source>
        <strain evidence="2 3">DSM 21864</strain>
    </source>
</reference>
<feature type="transmembrane region" description="Helical" evidence="1">
    <location>
        <begin position="158"/>
        <end position="175"/>
    </location>
</feature>
<protein>
    <submittedName>
        <fullName evidence="2">Uncharacterized membrane protein YedE/YeeE, contains two sulfur transport domains</fullName>
    </submittedName>
</protein>
<dbReference type="Proteomes" id="UP000184080">
    <property type="component" value="Unassembled WGS sequence"/>
</dbReference>
<dbReference type="OrthoDB" id="9794165at2"/>
<keyword evidence="1" id="KW-0472">Membrane</keyword>
<dbReference type="EMBL" id="FQZO01000001">
    <property type="protein sequence ID" value="SHI72513.1"/>
    <property type="molecule type" value="Genomic_DNA"/>
</dbReference>
<proteinExistence type="predicted"/>